<proteinExistence type="predicted"/>
<reference evidence="1 2" key="1">
    <citation type="submission" date="2020-11" db="EMBL/GenBank/DDBJ databases">
        <title>Hymenobacter sp.</title>
        <authorList>
            <person name="Kim M.K."/>
        </authorList>
    </citation>
    <scope>NUCLEOTIDE SEQUENCE [LARGE SCALE GENOMIC DNA]</scope>
    <source>
        <strain evidence="1 2">BT594</strain>
    </source>
</reference>
<comment type="caution">
    <text evidence="1">The sequence shown here is derived from an EMBL/GenBank/DDBJ whole genome shotgun (WGS) entry which is preliminary data.</text>
</comment>
<evidence type="ECO:0000313" key="1">
    <source>
        <dbReference type="EMBL" id="MBG8552555.1"/>
    </source>
</evidence>
<gene>
    <name evidence="1" type="ORF">I5L79_03305</name>
</gene>
<accession>A0ABS0KXR5</accession>
<evidence type="ECO:0008006" key="3">
    <source>
        <dbReference type="Google" id="ProtNLM"/>
    </source>
</evidence>
<dbReference type="Proteomes" id="UP000601099">
    <property type="component" value="Unassembled WGS sequence"/>
</dbReference>
<organism evidence="1 2">
    <name type="scientific">Hymenobacter guriensis</name>
    <dbReference type="NCBI Taxonomy" id="2793065"/>
    <lineage>
        <taxon>Bacteria</taxon>
        <taxon>Pseudomonadati</taxon>
        <taxon>Bacteroidota</taxon>
        <taxon>Cytophagia</taxon>
        <taxon>Cytophagales</taxon>
        <taxon>Hymenobacteraceae</taxon>
        <taxon>Hymenobacter</taxon>
    </lineage>
</organism>
<keyword evidence="2" id="KW-1185">Reference proteome</keyword>
<sequence length="82" mass="9467">MPLNHYVFLAMPLEEQLTTLWQEGVYLAVRHEGAHRVALHHLGSFFVEAYYSPEHNQVERLRSFVTTQGLEAYVAGLQLPEE</sequence>
<name>A0ABS0KXR5_9BACT</name>
<dbReference type="EMBL" id="JADWYK010000001">
    <property type="protein sequence ID" value="MBG8552555.1"/>
    <property type="molecule type" value="Genomic_DNA"/>
</dbReference>
<evidence type="ECO:0000313" key="2">
    <source>
        <dbReference type="Proteomes" id="UP000601099"/>
    </source>
</evidence>
<protein>
    <recommendedName>
        <fullName evidence="3">DUF3303 domain-containing protein</fullName>
    </recommendedName>
</protein>
<dbReference type="RefSeq" id="WP_196953582.1">
    <property type="nucleotide sequence ID" value="NZ_JADWYK010000001.1"/>
</dbReference>